<keyword evidence="1" id="KW-0472">Membrane</keyword>
<protein>
    <submittedName>
        <fullName evidence="2">Uncharacterized protein</fullName>
    </submittedName>
</protein>
<feature type="transmembrane region" description="Helical" evidence="1">
    <location>
        <begin position="20"/>
        <end position="39"/>
    </location>
</feature>
<name>A0ABR8ZGP6_9FLAO</name>
<reference evidence="2 3" key="1">
    <citation type="submission" date="2020-09" db="EMBL/GenBank/DDBJ databases">
        <title>Genome seq and assembly of Chryseobacterium sp.</title>
        <authorList>
            <person name="Chhetri G."/>
        </authorList>
    </citation>
    <scope>NUCLEOTIDE SEQUENCE [LARGE SCALE GENOMIC DNA]</scope>
    <source>
        <strain evidence="2 3">GCR10</strain>
    </source>
</reference>
<keyword evidence="3" id="KW-1185">Reference proteome</keyword>
<organism evidence="2 3">
    <name type="scientific">Chryseobacterium caseinilyticum</name>
    <dbReference type="NCBI Taxonomy" id="2771428"/>
    <lineage>
        <taxon>Bacteria</taxon>
        <taxon>Pseudomonadati</taxon>
        <taxon>Bacteroidota</taxon>
        <taxon>Flavobacteriia</taxon>
        <taxon>Flavobacteriales</taxon>
        <taxon>Weeksellaceae</taxon>
        <taxon>Chryseobacterium group</taxon>
        <taxon>Chryseobacterium</taxon>
    </lineage>
</organism>
<evidence type="ECO:0000313" key="2">
    <source>
        <dbReference type="EMBL" id="MBD8084459.1"/>
    </source>
</evidence>
<gene>
    <name evidence="2" type="ORF">IC610_18790</name>
</gene>
<feature type="transmembrane region" description="Helical" evidence="1">
    <location>
        <begin position="78"/>
        <end position="97"/>
    </location>
</feature>
<dbReference type="Proteomes" id="UP000637299">
    <property type="component" value="Unassembled WGS sequence"/>
</dbReference>
<dbReference type="RefSeq" id="WP_191738220.1">
    <property type="nucleotide sequence ID" value="NZ_JACYFS010000009.1"/>
</dbReference>
<feature type="transmembrane region" description="Helical" evidence="1">
    <location>
        <begin position="103"/>
        <end position="123"/>
    </location>
</feature>
<evidence type="ECO:0000313" key="3">
    <source>
        <dbReference type="Proteomes" id="UP000637299"/>
    </source>
</evidence>
<feature type="transmembrane region" description="Helical" evidence="1">
    <location>
        <begin position="45"/>
        <end position="66"/>
    </location>
</feature>
<evidence type="ECO:0000256" key="1">
    <source>
        <dbReference type="SAM" id="Phobius"/>
    </source>
</evidence>
<dbReference type="EMBL" id="JACYFS010000009">
    <property type="protein sequence ID" value="MBD8084459.1"/>
    <property type="molecule type" value="Genomic_DNA"/>
</dbReference>
<comment type="caution">
    <text evidence="2">The sequence shown here is derived from an EMBL/GenBank/DDBJ whole genome shotgun (WGS) entry which is preliminary data.</text>
</comment>
<sequence length="139" mass="15997">MEKTNTLSNKIYLNNILRNIMASGAGFVFCWIMFSSFYAETREEILLAGFGIFMIFAGLFFYTAVLENVLFFLMKRKGFLPVLITNSTLIVLMMLVYSVLDRAFSLEIVCLLIVFISAQIVGFKYQNLRQIKKGKNWTV</sequence>
<proteinExistence type="predicted"/>
<keyword evidence="1" id="KW-0812">Transmembrane</keyword>
<accession>A0ABR8ZGP6</accession>
<keyword evidence="1" id="KW-1133">Transmembrane helix</keyword>